<evidence type="ECO:0000313" key="6">
    <source>
        <dbReference type="Proteomes" id="UP000032668"/>
    </source>
</evidence>
<keyword evidence="6" id="KW-1185">Reference proteome</keyword>
<protein>
    <submittedName>
        <fullName evidence="5">Conjugal exonuclease V alpha subunit TraA</fullName>
    </submittedName>
</protein>
<keyword evidence="5" id="KW-0378">Hydrolase</keyword>
<proteinExistence type="inferred from homology"/>
<dbReference type="STRING" id="1120923.SAMN02746095_03967"/>
<sequence length="1040" mass="112732">MAIYHLSMKPIGRAGGRSAVAAAAYRAAEKLINERDGLTHDFTRRSGVEHAEIVLPEGVNAARALDRSALWNAAEAAEKRKDARVAREIEIALPHELTAAQRVALTREFAQRLADRYGVAVDFAIHSPHGHTDIRNHHAHILLTTRKVAEIGPAGSAGAAVPLGLGEKSELELENRKLEALGLPTTHDQVRDMRLAWEGLANEHLARAGLDMRIDHRAHQERGLEIEPTQHMGVHASQMERRGKAVARVRLDEATARRNAELIREKPEQVLEVITAEKSVFDRHDIARALHRMVDWGGAGGEAGTAGAELFQAALAKVMASPALAVLQAEQVDAAGRVIAQSRYSTRELVAVERAMAESADRMAEGRSFGVSGRHVAAALARHDAAIRRAGLQGLSEEQRQAVAHITGRERIAAVVGLAGAGKSTMLAAAREAWAAQGYRVHGAALAGKAAEGLEESAGIASRTLASWERGWARGFDQLGPKDVLVIDEAGMVGSRQLSRFIQAADAAGAKIVLVGDPEQLQPIGPGAAFRAVAERAGFVELEEIRRQRDGWQRAASVDFGRHRTAEGLAAYAERGAIRFEDTGEAARAAIVRDVTADMAARPEGTRLVLAHRNADVRGLNEAIRAVRQDRGELAGEFVYQTSEGARAFAAGDRVLFRENNRVLGVKNGMLGTVEQVRDGHLTIRLDSAAGPGQGRAVAVSMADYAAVDHGYATTIHKAQGATVDRAYVLASGTMDRHLTYVAMTRHRDGVLLYAGRDEFSDLAALSGRLSRSQAKETTLDYDQAAYAERRGIDARGMRSEIVVPEAARVARQRGMFDGLKLGGGAVRGAVPVPVPVPVHGPVPPAQAQPAETLHQAVARYARAYDDAMRMRAEGLPVLEHQRLALREAGARMDAIRPGAHEDLKNAVEHNPEMARALKNLTGPERAARLVEGIRYEERVRRDPELRAARLVKVWNGLEAEHRSLKGWEHDEARGKVEARMKALVAGLQREPQLESVLRSRQQELGIAPSSWLGRMLRAPSLAQGLERSMDRGRGLSLER</sequence>
<dbReference type="CDD" id="cd18809">
    <property type="entry name" value="SF1_C_RecD"/>
    <property type="match status" value="1"/>
</dbReference>
<dbReference type="InterPro" id="IPR014136">
    <property type="entry name" value="TraA_Ti"/>
</dbReference>
<feature type="domain" description="MobA/MobL protein" evidence="4">
    <location>
        <begin position="17"/>
        <end position="242"/>
    </location>
</feature>
<evidence type="ECO:0000259" key="4">
    <source>
        <dbReference type="Pfam" id="PF03389"/>
    </source>
</evidence>
<dbReference type="OrthoDB" id="1826980at2"/>
<comment type="caution">
    <text evidence="5">The sequence shown here is derived from an EMBL/GenBank/DDBJ whole genome shotgun (WGS) entry which is preliminary data.</text>
</comment>
<dbReference type="EMBL" id="BANC01000075">
    <property type="protein sequence ID" value="GAN81123.1"/>
    <property type="molecule type" value="Genomic_DNA"/>
</dbReference>
<dbReference type="InterPro" id="IPR027351">
    <property type="entry name" value="(+)RNA_virus_helicase_core_dom"/>
</dbReference>
<dbReference type="Gene3D" id="3.30.930.30">
    <property type="match status" value="1"/>
</dbReference>
<evidence type="ECO:0000259" key="3">
    <source>
        <dbReference type="Pfam" id="PF01443"/>
    </source>
</evidence>
<dbReference type="NCBIfam" id="NF041496">
    <property type="entry name" value="MobQ"/>
    <property type="match status" value="1"/>
</dbReference>
<keyword evidence="2" id="KW-0184">Conjugation</keyword>
<reference evidence="5 6" key="1">
    <citation type="submission" date="2012-11" db="EMBL/GenBank/DDBJ databases">
        <title>Whole genome sequence of Acidocella aminolytica 101 = DSM 11237.</title>
        <authorList>
            <person name="Azuma Y."/>
            <person name="Higashiura N."/>
            <person name="Hirakawa H."/>
            <person name="Matsushita K."/>
        </authorList>
    </citation>
    <scope>NUCLEOTIDE SEQUENCE [LARGE SCALE GENOMIC DNA]</scope>
    <source>
        <strain evidence="6">101 / DSM 11237</strain>
    </source>
</reference>
<organism evidence="5 6">
    <name type="scientific">Acidocella aminolytica 101 = DSM 11237</name>
    <dbReference type="NCBI Taxonomy" id="1120923"/>
    <lineage>
        <taxon>Bacteria</taxon>
        <taxon>Pseudomonadati</taxon>
        <taxon>Pseudomonadota</taxon>
        <taxon>Alphaproteobacteria</taxon>
        <taxon>Acetobacterales</taxon>
        <taxon>Acidocellaceae</taxon>
        <taxon>Acidocella</taxon>
    </lineage>
</organism>
<gene>
    <name evidence="5" type="ORF">Aam_077_004</name>
</gene>
<dbReference type="NCBIfam" id="TIGR02768">
    <property type="entry name" value="TraA_Ti"/>
    <property type="match status" value="1"/>
</dbReference>
<dbReference type="InterPro" id="IPR005053">
    <property type="entry name" value="MobA_MobL"/>
</dbReference>
<comment type="similarity">
    <text evidence="1">Belongs to the MobA/MobL family.</text>
</comment>
<feature type="domain" description="(+)RNA virus helicase C-terminal" evidence="3">
    <location>
        <begin position="706"/>
        <end position="754"/>
    </location>
</feature>
<dbReference type="CDD" id="cd17933">
    <property type="entry name" value="DEXSc_RecD-like"/>
    <property type="match status" value="1"/>
</dbReference>
<evidence type="ECO:0000313" key="5">
    <source>
        <dbReference type="EMBL" id="GAN81123.1"/>
    </source>
</evidence>
<name>A0A0D6PIU5_9PROT</name>
<dbReference type="SUPFAM" id="SSF52540">
    <property type="entry name" value="P-loop containing nucleoside triphosphate hydrolases"/>
    <property type="match status" value="2"/>
</dbReference>
<dbReference type="Proteomes" id="UP000032668">
    <property type="component" value="Unassembled WGS sequence"/>
</dbReference>
<dbReference type="Pfam" id="PF13604">
    <property type="entry name" value="AAA_30"/>
    <property type="match status" value="1"/>
</dbReference>
<dbReference type="Gene3D" id="3.40.50.300">
    <property type="entry name" value="P-loop containing nucleotide triphosphate hydrolases"/>
    <property type="match status" value="2"/>
</dbReference>
<dbReference type="GO" id="GO:0004527">
    <property type="term" value="F:exonuclease activity"/>
    <property type="evidence" value="ECO:0007669"/>
    <property type="project" value="UniProtKB-KW"/>
</dbReference>
<keyword evidence="5" id="KW-0540">Nuclease</keyword>
<dbReference type="Pfam" id="PF03389">
    <property type="entry name" value="MobA_MobL"/>
    <property type="match status" value="1"/>
</dbReference>
<dbReference type="RefSeq" id="WP_048879512.1">
    <property type="nucleotide sequence ID" value="NZ_BANC01000075.1"/>
</dbReference>
<dbReference type="InterPro" id="IPR027417">
    <property type="entry name" value="P-loop_NTPase"/>
</dbReference>
<dbReference type="AlphaFoldDB" id="A0A0D6PIU5"/>
<evidence type="ECO:0000256" key="1">
    <source>
        <dbReference type="ARBA" id="ARBA00010873"/>
    </source>
</evidence>
<accession>A0A0D6PIU5</accession>
<dbReference type="Gene3D" id="2.30.30.940">
    <property type="match status" value="1"/>
</dbReference>
<keyword evidence="5" id="KW-0269">Exonuclease</keyword>
<evidence type="ECO:0000256" key="2">
    <source>
        <dbReference type="ARBA" id="ARBA00022971"/>
    </source>
</evidence>
<dbReference type="Pfam" id="PF01443">
    <property type="entry name" value="Viral_helicase1"/>
    <property type="match status" value="1"/>
</dbReference>
<dbReference type="GO" id="GO:0005524">
    <property type="term" value="F:ATP binding"/>
    <property type="evidence" value="ECO:0007669"/>
    <property type="project" value="InterPro"/>
</dbReference>